<dbReference type="Proteomes" id="UP000256869">
    <property type="component" value="Unassembled WGS sequence"/>
</dbReference>
<sequence>MNQTITINKKEIAVTFSNYFDSELGEFLFKQVMCDVYMPGNEVVPIAVEKEQIRLVIEGFKKRPELRDEIPKENIKGKPCYIINSRMRYDLDWLKGNKPPKPISLAEHEKMKADEARGIKPVAPTVNASEEAPEPKKPEEEVPKAPEYKDNRRKFLLSKGFKHNLATNNWEAKDIRFPDSKIDKSPSDEEFSQGMNRLLEASYQNHLKRKTKPAKSTEAKS</sequence>
<accession>A0A3D9IQP0</accession>
<gene>
    <name evidence="2" type="ORF">DFP95_103189</name>
</gene>
<dbReference type="EMBL" id="QRDY01000003">
    <property type="protein sequence ID" value="RED63948.1"/>
    <property type="molecule type" value="Genomic_DNA"/>
</dbReference>
<organism evidence="2 3">
    <name type="scientific">Cohnella lupini</name>
    <dbReference type="NCBI Taxonomy" id="1294267"/>
    <lineage>
        <taxon>Bacteria</taxon>
        <taxon>Bacillati</taxon>
        <taxon>Bacillota</taxon>
        <taxon>Bacilli</taxon>
        <taxon>Bacillales</taxon>
        <taxon>Paenibacillaceae</taxon>
        <taxon>Cohnella</taxon>
    </lineage>
</organism>
<feature type="region of interest" description="Disordered" evidence="1">
    <location>
        <begin position="177"/>
        <end position="221"/>
    </location>
</feature>
<evidence type="ECO:0000256" key="1">
    <source>
        <dbReference type="SAM" id="MobiDB-lite"/>
    </source>
</evidence>
<name>A0A3D9IQP0_9BACL</name>
<evidence type="ECO:0000313" key="2">
    <source>
        <dbReference type="EMBL" id="RED63948.1"/>
    </source>
</evidence>
<keyword evidence="3" id="KW-1185">Reference proteome</keyword>
<proteinExistence type="predicted"/>
<feature type="region of interest" description="Disordered" evidence="1">
    <location>
        <begin position="115"/>
        <end position="148"/>
    </location>
</feature>
<feature type="compositionally biased region" description="Basic and acidic residues" evidence="1">
    <location>
        <begin position="177"/>
        <end position="187"/>
    </location>
</feature>
<dbReference type="AlphaFoldDB" id="A0A3D9IQP0"/>
<reference evidence="2 3" key="1">
    <citation type="submission" date="2018-07" db="EMBL/GenBank/DDBJ databases">
        <title>Genomic Encyclopedia of Type Strains, Phase III (KMG-III): the genomes of soil and plant-associated and newly described type strains.</title>
        <authorList>
            <person name="Whitman W."/>
        </authorList>
    </citation>
    <scope>NUCLEOTIDE SEQUENCE [LARGE SCALE GENOMIC DNA]</scope>
    <source>
        <strain evidence="2 3">CECT 8236</strain>
    </source>
</reference>
<evidence type="ECO:0000313" key="3">
    <source>
        <dbReference type="Proteomes" id="UP000256869"/>
    </source>
</evidence>
<feature type="compositionally biased region" description="Basic and acidic residues" evidence="1">
    <location>
        <begin position="133"/>
        <end position="148"/>
    </location>
</feature>
<dbReference type="OrthoDB" id="2677653at2"/>
<protein>
    <submittedName>
        <fullName evidence="2">Uncharacterized protein</fullName>
    </submittedName>
</protein>
<comment type="caution">
    <text evidence="2">The sequence shown here is derived from an EMBL/GenBank/DDBJ whole genome shotgun (WGS) entry which is preliminary data.</text>
</comment>
<dbReference type="RefSeq" id="WP_115992050.1">
    <property type="nucleotide sequence ID" value="NZ_QRDY01000003.1"/>
</dbReference>